<sequence>MADPAPRRGAGNQDRNVRSSQEGGQSMGSERQPPPRRAGGGREPAGRERVGGGGGGGRGTDGSGKGRGSTKPMNDEGLHGASHIPTFGNWDTAGGTDPNFTVMFTIASKEKKGGPAAADPQAGNASGGGGTGDPYGKSNAQPKKQGSSWWCFG</sequence>
<dbReference type="AlphaFoldDB" id="A0A2K1INI5"/>
<feature type="region of interest" description="Disordered" evidence="1">
    <location>
        <begin position="1"/>
        <end position="153"/>
    </location>
</feature>
<dbReference type="PaxDb" id="3218-PP1S71_298V6.1"/>
<organism evidence="3">
    <name type="scientific">Physcomitrium patens</name>
    <name type="common">Spreading-leaved earth moss</name>
    <name type="synonym">Physcomitrella patens</name>
    <dbReference type="NCBI Taxonomy" id="3218"/>
    <lineage>
        <taxon>Eukaryota</taxon>
        <taxon>Viridiplantae</taxon>
        <taxon>Streptophyta</taxon>
        <taxon>Embryophyta</taxon>
        <taxon>Bryophyta</taxon>
        <taxon>Bryophytina</taxon>
        <taxon>Bryopsida</taxon>
        <taxon>Funariidae</taxon>
        <taxon>Funariales</taxon>
        <taxon>Funariaceae</taxon>
        <taxon>Physcomitrium</taxon>
    </lineage>
</organism>
<evidence type="ECO:0000313" key="3">
    <source>
        <dbReference type="EMBL" id="PNR30830.1"/>
    </source>
</evidence>
<feature type="compositionally biased region" description="Polar residues" evidence="1">
    <location>
        <begin position="138"/>
        <end position="153"/>
    </location>
</feature>
<dbReference type="Gramene" id="Pp3c22_14460V3.1">
    <property type="protein sequence ID" value="PAC:32904554.CDS.1"/>
    <property type="gene ID" value="Pp3c22_14460"/>
</dbReference>
<accession>A0A2K1INI5</accession>
<name>A0A2K1INI5_PHYPA</name>
<dbReference type="InterPro" id="IPR008700">
    <property type="entry name" value="TypeIII_avirulence_cleave"/>
</dbReference>
<reference evidence="3 5" key="2">
    <citation type="journal article" date="2018" name="Plant J.">
        <title>The Physcomitrella patens chromosome-scale assembly reveals moss genome structure and evolution.</title>
        <authorList>
            <person name="Lang D."/>
            <person name="Ullrich K.K."/>
            <person name="Murat F."/>
            <person name="Fuchs J."/>
            <person name="Jenkins J."/>
            <person name="Haas F.B."/>
            <person name="Piednoel M."/>
            <person name="Gundlach H."/>
            <person name="Van Bel M."/>
            <person name="Meyberg R."/>
            <person name="Vives C."/>
            <person name="Morata J."/>
            <person name="Symeonidi A."/>
            <person name="Hiss M."/>
            <person name="Muchero W."/>
            <person name="Kamisugi Y."/>
            <person name="Saleh O."/>
            <person name="Blanc G."/>
            <person name="Decker E.L."/>
            <person name="van Gessel N."/>
            <person name="Grimwood J."/>
            <person name="Hayes R.D."/>
            <person name="Graham S.W."/>
            <person name="Gunter L.E."/>
            <person name="McDaniel S.F."/>
            <person name="Hoernstein S.N.W."/>
            <person name="Larsson A."/>
            <person name="Li F.W."/>
            <person name="Perroud P.F."/>
            <person name="Phillips J."/>
            <person name="Ranjan P."/>
            <person name="Rokshar D.S."/>
            <person name="Rothfels C.J."/>
            <person name="Schneider L."/>
            <person name="Shu S."/>
            <person name="Stevenson D.W."/>
            <person name="Thummler F."/>
            <person name="Tillich M."/>
            <person name="Villarreal Aguilar J.C."/>
            <person name="Widiez T."/>
            <person name="Wong G.K."/>
            <person name="Wymore A."/>
            <person name="Zhang Y."/>
            <person name="Zimmer A.D."/>
            <person name="Quatrano R.S."/>
            <person name="Mayer K.F.X."/>
            <person name="Goodstein D."/>
            <person name="Casacuberta J.M."/>
            <person name="Vandepoele K."/>
            <person name="Reski R."/>
            <person name="Cuming A.C."/>
            <person name="Tuskan G.A."/>
            <person name="Maumus F."/>
            <person name="Salse J."/>
            <person name="Schmutz J."/>
            <person name="Rensing S.A."/>
        </authorList>
    </citation>
    <scope>NUCLEOTIDE SEQUENCE [LARGE SCALE GENOMIC DNA]</scope>
    <source>
        <strain evidence="4 5">cv. Gransden 2004</strain>
    </source>
</reference>
<proteinExistence type="predicted"/>
<evidence type="ECO:0000259" key="2">
    <source>
        <dbReference type="Pfam" id="PF05627"/>
    </source>
</evidence>
<keyword evidence="5" id="KW-1185">Reference proteome</keyword>
<protein>
    <recommendedName>
        <fullName evidence="2">RIN4 pathogenic type III effector avirulence factor Avr cleavage site domain-containing protein</fullName>
    </recommendedName>
</protein>
<dbReference type="InParanoid" id="A0A2K1INI5"/>
<dbReference type="Proteomes" id="UP000006727">
    <property type="component" value="Chromosome 22"/>
</dbReference>
<dbReference type="EnsemblPlants" id="Pp3c22_14460V3.1">
    <property type="protein sequence ID" value="PAC:32904554.CDS.1"/>
    <property type="gene ID" value="Pp3c22_14460"/>
</dbReference>
<evidence type="ECO:0000313" key="4">
    <source>
        <dbReference type="EnsemblPlants" id="PAC:32904554.CDS.1"/>
    </source>
</evidence>
<dbReference type="Gramene" id="Pp3c22_14460V3.2">
    <property type="protein sequence ID" value="PAC:32904555.CDS.1"/>
    <property type="gene ID" value="Pp3c22_14460"/>
</dbReference>
<feature type="compositionally biased region" description="Low complexity" evidence="1">
    <location>
        <begin position="18"/>
        <end position="31"/>
    </location>
</feature>
<gene>
    <name evidence="3" type="ORF">PHYPA_027146</name>
</gene>
<feature type="domain" description="RIN4 pathogenic type III effector avirulence factor Avr cleavage site" evidence="2">
    <location>
        <begin position="80"/>
        <end position="112"/>
    </location>
</feature>
<reference evidence="3 5" key="1">
    <citation type="journal article" date="2008" name="Science">
        <title>The Physcomitrella genome reveals evolutionary insights into the conquest of land by plants.</title>
        <authorList>
            <person name="Rensing S."/>
            <person name="Lang D."/>
            <person name="Zimmer A."/>
            <person name="Terry A."/>
            <person name="Salamov A."/>
            <person name="Shapiro H."/>
            <person name="Nishiyama T."/>
            <person name="Perroud P.-F."/>
            <person name="Lindquist E."/>
            <person name="Kamisugi Y."/>
            <person name="Tanahashi T."/>
            <person name="Sakakibara K."/>
            <person name="Fujita T."/>
            <person name="Oishi K."/>
            <person name="Shin-I T."/>
            <person name="Kuroki Y."/>
            <person name="Toyoda A."/>
            <person name="Suzuki Y."/>
            <person name="Hashimoto A."/>
            <person name="Yamaguchi K."/>
            <person name="Sugano A."/>
            <person name="Kohara Y."/>
            <person name="Fujiyama A."/>
            <person name="Anterola A."/>
            <person name="Aoki S."/>
            <person name="Ashton N."/>
            <person name="Barbazuk W.B."/>
            <person name="Barker E."/>
            <person name="Bennetzen J."/>
            <person name="Bezanilla M."/>
            <person name="Blankenship R."/>
            <person name="Cho S.H."/>
            <person name="Dutcher S."/>
            <person name="Estelle M."/>
            <person name="Fawcett J.A."/>
            <person name="Gundlach H."/>
            <person name="Hanada K."/>
            <person name="Heyl A."/>
            <person name="Hicks K.A."/>
            <person name="Hugh J."/>
            <person name="Lohr M."/>
            <person name="Mayer K."/>
            <person name="Melkozernov A."/>
            <person name="Murata T."/>
            <person name="Nelson D."/>
            <person name="Pils B."/>
            <person name="Prigge M."/>
            <person name="Reiss B."/>
            <person name="Renner T."/>
            <person name="Rombauts S."/>
            <person name="Rushton P."/>
            <person name="Sanderfoot A."/>
            <person name="Schween G."/>
            <person name="Shiu S.-H."/>
            <person name="Stueber K."/>
            <person name="Theodoulou F.L."/>
            <person name="Tu H."/>
            <person name="Van de Peer Y."/>
            <person name="Verrier P.J."/>
            <person name="Waters E."/>
            <person name="Wood A."/>
            <person name="Yang L."/>
            <person name="Cove D."/>
            <person name="Cuming A."/>
            <person name="Hasebe M."/>
            <person name="Lucas S."/>
            <person name="Mishler D.B."/>
            <person name="Reski R."/>
            <person name="Grigoriev I."/>
            <person name="Quatrano R.S."/>
            <person name="Boore J.L."/>
        </authorList>
    </citation>
    <scope>NUCLEOTIDE SEQUENCE [LARGE SCALE GENOMIC DNA]</scope>
    <source>
        <strain evidence="4 5">cv. Gransden 2004</strain>
    </source>
</reference>
<evidence type="ECO:0000256" key="1">
    <source>
        <dbReference type="SAM" id="MobiDB-lite"/>
    </source>
</evidence>
<evidence type="ECO:0000313" key="5">
    <source>
        <dbReference type="Proteomes" id="UP000006727"/>
    </source>
</evidence>
<feature type="compositionally biased region" description="Gly residues" evidence="1">
    <location>
        <begin position="51"/>
        <end position="67"/>
    </location>
</feature>
<dbReference type="EMBL" id="ABEU02000022">
    <property type="protein sequence ID" value="PNR30830.1"/>
    <property type="molecule type" value="Genomic_DNA"/>
</dbReference>
<reference evidence="4" key="3">
    <citation type="submission" date="2020-12" db="UniProtKB">
        <authorList>
            <consortium name="EnsemblPlants"/>
        </authorList>
    </citation>
    <scope>IDENTIFICATION</scope>
</reference>
<dbReference type="Pfam" id="PF05627">
    <property type="entry name" value="AvrRpt-cleavage"/>
    <property type="match status" value="1"/>
</dbReference>
<dbReference type="EnsemblPlants" id="Pp3c22_14460V3.2">
    <property type="protein sequence ID" value="PAC:32904555.CDS.1"/>
    <property type="gene ID" value="Pp3c22_14460"/>
</dbReference>